<evidence type="ECO:0000313" key="2">
    <source>
        <dbReference type="RefSeq" id="XP_073772645.1"/>
    </source>
</evidence>
<keyword evidence="1" id="KW-1185">Reference proteome</keyword>
<organism evidence="1 2">
    <name type="scientific">Danio rerio</name>
    <name type="common">Zebrafish</name>
    <name type="synonym">Brachydanio rerio</name>
    <dbReference type="NCBI Taxonomy" id="7955"/>
    <lineage>
        <taxon>Eukaryota</taxon>
        <taxon>Metazoa</taxon>
        <taxon>Chordata</taxon>
        <taxon>Craniata</taxon>
        <taxon>Vertebrata</taxon>
        <taxon>Euteleostomi</taxon>
        <taxon>Actinopterygii</taxon>
        <taxon>Neopterygii</taxon>
        <taxon>Teleostei</taxon>
        <taxon>Ostariophysi</taxon>
        <taxon>Cypriniformes</taxon>
        <taxon>Danionidae</taxon>
        <taxon>Danioninae</taxon>
        <taxon>Danio</taxon>
    </lineage>
</organism>
<proteinExistence type="predicted"/>
<gene>
    <name evidence="2" type="primary">dlg1b</name>
    <name evidence="2" type="synonym">dlg1l</name>
</gene>
<evidence type="ECO:0000313" key="1">
    <source>
        <dbReference type="Proteomes" id="UP000000437"/>
    </source>
</evidence>
<accession>A0AC58GSD5</accession>
<reference evidence="2" key="1">
    <citation type="submission" date="2025-08" db="UniProtKB">
        <authorList>
            <consortium name="RefSeq"/>
        </authorList>
    </citation>
    <scope>IDENTIFICATION</scope>
    <source>
        <strain evidence="2">Tuebingen</strain>
        <tissue evidence="2">Fibroblasts and whole tissue</tissue>
    </source>
</reference>
<protein>
    <submittedName>
        <fullName evidence="2">Discs large homolog 1-like protein isoform X8</fullName>
    </submittedName>
</protein>
<sequence length="917" mass="100943">MVRAGSSSSSGGAGGGGGGGGGAGGGRRGRSKYRSRRRVSGSSLADRLSCHSGEKMSPSIKKLDCFSPMLCHCKVACTNSTISLMFGCKKYRHQDEDTGSPQEPSSPQFTDDTPGPELVQVAEKSLSQIENVHGFVAHSHISPMKVESLECIFDGPSPVVKEESPPSPSTPLSNPYPQSPVSVQANPPPVVVNTESLDSAPYVNGTEADFEYEEITLERGNSGLGFSIAGGTDNPHIGEDPSIFITKVIPGGAAAQDGRLRVNDVILRVNEVDVRDVTHSKAVEALKEAGSLVRLYVRRRKSASEKVMEIKLIKGPKGLGFSIAGGVGNQHIPGDNSIYVTKIIEGGAAHKDGRLQIGDKLLAVNSSCLEEVTHEHAVTALKNTPDVVYLKVAKPNSVFMNDSFAPPDITNSYSQHMENHISPPSYLSQPLPPVHSGRFSPTPKTTVGDDDVTREPRKVVLHRGTTGLGFNIVGGEDGEGIFISFILAGGPADLCGELRKGDRLVSVNGIDLRGATHEQAAAALKNAGQTVTIVAQYRPEEYSRFEAKIHDLREQMMNSSISSGSGSLRTSQKRSLYVRALFDYDKTKDSGLPSQGLNFKFGDILHVVNASDDEWWQARQVTAQGEVEEMGVIPSKRRVEKKERARLKTVKFNSKSREKGSLNDKRKKNLFSRKFTFYKNKDVSEQETSDVEQHVTSNASDSESSYRGQEEYVLSYEPVSQQEVNYSRPVIILGPMKDRVNDDLISEFPDKFGSCVPHTTRPKRDYEVDGRDYHFVVSREQMERDIQEHKFIEAGQYNSHLYGTSVQSVREVAEKGKHCILDVSGNAIKRLQVAMLYPIGIFIKPKSVENIMEMNKRLTEEQGRKTYDRAMKLEQEFMEHFTAIVQGDTLEEIYDQVKQIIEEQSGPYIWVQSKEKL</sequence>
<dbReference type="RefSeq" id="XP_073772645.1">
    <property type="nucleotide sequence ID" value="XM_073916544.1"/>
</dbReference>
<dbReference type="Proteomes" id="UP000000437">
    <property type="component" value="Chromosome 2"/>
</dbReference>
<name>A0AC58GSD5_DANRE</name>